<dbReference type="Proteomes" id="UP001165283">
    <property type="component" value="Unassembled WGS sequence"/>
</dbReference>
<proteinExistence type="predicted"/>
<accession>A0ABT1A5D1</accession>
<evidence type="ECO:0008006" key="4">
    <source>
        <dbReference type="Google" id="ProtNLM"/>
    </source>
</evidence>
<organism evidence="2 3">
    <name type="scientific">Pseudonocardia humida</name>
    <dbReference type="NCBI Taxonomy" id="2800819"/>
    <lineage>
        <taxon>Bacteria</taxon>
        <taxon>Bacillati</taxon>
        <taxon>Actinomycetota</taxon>
        <taxon>Actinomycetes</taxon>
        <taxon>Pseudonocardiales</taxon>
        <taxon>Pseudonocardiaceae</taxon>
        <taxon>Pseudonocardia</taxon>
    </lineage>
</organism>
<gene>
    <name evidence="2" type="ORF">KDL28_24410</name>
</gene>
<feature type="transmembrane region" description="Helical" evidence="1">
    <location>
        <begin position="83"/>
        <end position="107"/>
    </location>
</feature>
<evidence type="ECO:0000256" key="1">
    <source>
        <dbReference type="SAM" id="Phobius"/>
    </source>
</evidence>
<dbReference type="EMBL" id="JAGSOV010000051">
    <property type="protein sequence ID" value="MCO1658209.1"/>
    <property type="molecule type" value="Genomic_DNA"/>
</dbReference>
<keyword evidence="1" id="KW-0472">Membrane</keyword>
<name>A0ABT1A5D1_9PSEU</name>
<dbReference type="RefSeq" id="WP_252441890.1">
    <property type="nucleotide sequence ID" value="NZ_JAGSOV010000051.1"/>
</dbReference>
<protein>
    <recommendedName>
        <fullName evidence="4">Secreted protein with PEP-CTERM sorting signal</fullName>
    </recommendedName>
</protein>
<dbReference type="InterPro" id="IPR045713">
    <property type="entry name" value="DUF6069"/>
</dbReference>
<reference evidence="2" key="1">
    <citation type="submission" date="2021-04" db="EMBL/GenBank/DDBJ databases">
        <title>Pseudonocardia sp. nov., isolated from sandy soil of mangrove forest.</title>
        <authorList>
            <person name="Zan Z."/>
            <person name="Huang R."/>
            <person name="Liu W."/>
        </authorList>
    </citation>
    <scope>NUCLEOTIDE SEQUENCE</scope>
    <source>
        <strain evidence="2">S2-4</strain>
    </source>
</reference>
<comment type="caution">
    <text evidence="2">The sequence shown here is derived from an EMBL/GenBank/DDBJ whole genome shotgun (WGS) entry which is preliminary data.</text>
</comment>
<keyword evidence="1" id="KW-0812">Transmembrane</keyword>
<feature type="transmembrane region" description="Helical" evidence="1">
    <location>
        <begin position="21"/>
        <end position="41"/>
    </location>
</feature>
<dbReference type="Pfam" id="PF19545">
    <property type="entry name" value="DUF6069"/>
    <property type="match status" value="1"/>
</dbReference>
<keyword evidence="3" id="KW-1185">Reference proteome</keyword>
<sequence length="139" mass="14104">MTTSISPRQDSPTATRVGLGLLAATAVAVLGNALIALVVLALGPGGVERGLQFAHYAPLTLGGVLLGTAGWALVRRLSRRPRAVLRVLVPVVVVLSFGVDLALLAAGTGVVNVVGLMLMHVVVAAAVVPALARVLPLPR</sequence>
<feature type="transmembrane region" description="Helical" evidence="1">
    <location>
        <begin position="113"/>
        <end position="135"/>
    </location>
</feature>
<evidence type="ECO:0000313" key="2">
    <source>
        <dbReference type="EMBL" id="MCO1658209.1"/>
    </source>
</evidence>
<feature type="transmembrane region" description="Helical" evidence="1">
    <location>
        <begin position="53"/>
        <end position="74"/>
    </location>
</feature>
<keyword evidence="1" id="KW-1133">Transmembrane helix</keyword>
<evidence type="ECO:0000313" key="3">
    <source>
        <dbReference type="Proteomes" id="UP001165283"/>
    </source>
</evidence>